<name>A0ACB8D3B4_DERSI</name>
<evidence type="ECO:0000313" key="2">
    <source>
        <dbReference type="Proteomes" id="UP000821865"/>
    </source>
</evidence>
<keyword evidence="2" id="KW-1185">Reference proteome</keyword>
<reference evidence="1" key="1">
    <citation type="submission" date="2020-05" db="EMBL/GenBank/DDBJ databases">
        <title>Large-scale comparative analyses of tick genomes elucidate their genetic diversity and vector capacities.</title>
        <authorList>
            <person name="Jia N."/>
            <person name="Wang J."/>
            <person name="Shi W."/>
            <person name="Du L."/>
            <person name="Sun Y."/>
            <person name="Zhan W."/>
            <person name="Jiang J."/>
            <person name="Wang Q."/>
            <person name="Zhang B."/>
            <person name="Ji P."/>
            <person name="Sakyi L.B."/>
            <person name="Cui X."/>
            <person name="Yuan T."/>
            <person name="Jiang B."/>
            <person name="Yang W."/>
            <person name="Lam T.T.-Y."/>
            <person name="Chang Q."/>
            <person name="Ding S."/>
            <person name="Wang X."/>
            <person name="Zhu J."/>
            <person name="Ruan X."/>
            <person name="Zhao L."/>
            <person name="Wei J."/>
            <person name="Que T."/>
            <person name="Du C."/>
            <person name="Cheng J."/>
            <person name="Dai P."/>
            <person name="Han X."/>
            <person name="Huang E."/>
            <person name="Gao Y."/>
            <person name="Liu J."/>
            <person name="Shao H."/>
            <person name="Ye R."/>
            <person name="Li L."/>
            <person name="Wei W."/>
            <person name="Wang X."/>
            <person name="Wang C."/>
            <person name="Yang T."/>
            <person name="Huo Q."/>
            <person name="Li W."/>
            <person name="Guo W."/>
            <person name="Chen H."/>
            <person name="Zhou L."/>
            <person name="Ni X."/>
            <person name="Tian J."/>
            <person name="Zhou Y."/>
            <person name="Sheng Y."/>
            <person name="Liu T."/>
            <person name="Pan Y."/>
            <person name="Xia L."/>
            <person name="Li J."/>
            <person name="Zhao F."/>
            <person name="Cao W."/>
        </authorList>
    </citation>
    <scope>NUCLEOTIDE SEQUENCE</scope>
    <source>
        <strain evidence="1">Dsil-2018</strain>
    </source>
</reference>
<sequence length="162" mass="18297">MASSFPAQAPGAKDLAAKVQILKALQAGASRKEVMEKFQVKKSTLSEKHVKNEDESMQAYDGDMFGNKRKRLRTAAHPKLEEALLRWIAVSRAAQFSSSSSTCLFHHEIHKAEKFALSMNIDSFNASEGWFDRFKKRHRLVFRNVCGEKGAVSESVVHDWRS</sequence>
<protein>
    <submittedName>
        <fullName evidence="1">Uncharacterized protein</fullName>
    </submittedName>
</protein>
<gene>
    <name evidence="1" type="ORF">HPB49_004453</name>
</gene>
<organism evidence="1 2">
    <name type="scientific">Dermacentor silvarum</name>
    <name type="common">Tick</name>
    <dbReference type="NCBI Taxonomy" id="543639"/>
    <lineage>
        <taxon>Eukaryota</taxon>
        <taxon>Metazoa</taxon>
        <taxon>Ecdysozoa</taxon>
        <taxon>Arthropoda</taxon>
        <taxon>Chelicerata</taxon>
        <taxon>Arachnida</taxon>
        <taxon>Acari</taxon>
        <taxon>Parasitiformes</taxon>
        <taxon>Ixodida</taxon>
        <taxon>Ixodoidea</taxon>
        <taxon>Ixodidae</taxon>
        <taxon>Rhipicephalinae</taxon>
        <taxon>Dermacentor</taxon>
    </lineage>
</organism>
<comment type="caution">
    <text evidence="1">The sequence shown here is derived from an EMBL/GenBank/DDBJ whole genome shotgun (WGS) entry which is preliminary data.</text>
</comment>
<dbReference type="EMBL" id="CM023472">
    <property type="protein sequence ID" value="KAH7958754.1"/>
    <property type="molecule type" value="Genomic_DNA"/>
</dbReference>
<accession>A0ACB8D3B4</accession>
<evidence type="ECO:0000313" key="1">
    <source>
        <dbReference type="EMBL" id="KAH7958754.1"/>
    </source>
</evidence>
<dbReference type="Proteomes" id="UP000821865">
    <property type="component" value="Chromosome 3"/>
</dbReference>
<proteinExistence type="predicted"/>